<dbReference type="Gene3D" id="3.30.420.10">
    <property type="entry name" value="Ribonuclease H-like superfamily/Ribonuclease H"/>
    <property type="match status" value="1"/>
</dbReference>
<evidence type="ECO:0000313" key="13">
    <source>
        <dbReference type="Proteomes" id="UP001595783"/>
    </source>
</evidence>
<dbReference type="Proteomes" id="UP001595783">
    <property type="component" value="Unassembled WGS sequence"/>
</dbReference>
<dbReference type="InterPro" id="IPR022892">
    <property type="entry name" value="RNaseHI"/>
</dbReference>
<dbReference type="InterPro" id="IPR012337">
    <property type="entry name" value="RNaseH-like_sf"/>
</dbReference>
<gene>
    <name evidence="12" type="primary">rnhA</name>
    <name evidence="12" type="ORF">ACFOPX_08500</name>
</gene>
<protein>
    <recommendedName>
        <fullName evidence="5">ribonuclease H</fullName>
        <ecNumber evidence="5">3.1.26.4</ecNumber>
    </recommendedName>
</protein>
<evidence type="ECO:0000259" key="11">
    <source>
        <dbReference type="PROSITE" id="PS50879"/>
    </source>
</evidence>
<feature type="domain" description="RNase H type-1" evidence="11">
    <location>
        <begin position="1"/>
        <end position="136"/>
    </location>
</feature>
<name>A0ABV7ZMN6_9HELI</name>
<dbReference type="InterPro" id="IPR050092">
    <property type="entry name" value="RNase_H"/>
</dbReference>
<organism evidence="12 13">
    <name type="scientific">Helicobacter baculiformis</name>
    <dbReference type="NCBI Taxonomy" id="427351"/>
    <lineage>
        <taxon>Bacteria</taxon>
        <taxon>Pseudomonadati</taxon>
        <taxon>Campylobacterota</taxon>
        <taxon>Epsilonproteobacteria</taxon>
        <taxon>Campylobacterales</taxon>
        <taxon>Helicobacteraceae</taxon>
        <taxon>Helicobacter</taxon>
    </lineage>
</organism>
<evidence type="ECO:0000313" key="12">
    <source>
        <dbReference type="EMBL" id="MFC3848542.1"/>
    </source>
</evidence>
<dbReference type="InterPro" id="IPR036397">
    <property type="entry name" value="RNaseH_sf"/>
</dbReference>
<evidence type="ECO:0000256" key="1">
    <source>
        <dbReference type="ARBA" id="ARBA00000077"/>
    </source>
</evidence>
<dbReference type="CDD" id="cd09278">
    <property type="entry name" value="RNase_HI_prokaryote_like"/>
    <property type="match status" value="1"/>
</dbReference>
<dbReference type="PANTHER" id="PTHR10642:SF26">
    <property type="entry name" value="RIBONUCLEASE H1"/>
    <property type="match status" value="1"/>
</dbReference>
<dbReference type="EMBL" id="JBHRZO010000077">
    <property type="protein sequence ID" value="MFC3848542.1"/>
    <property type="molecule type" value="Genomic_DNA"/>
</dbReference>
<keyword evidence="10" id="KW-0460">Magnesium</keyword>
<evidence type="ECO:0000256" key="8">
    <source>
        <dbReference type="ARBA" id="ARBA00022759"/>
    </source>
</evidence>
<keyword evidence="9 12" id="KW-0378">Hydrolase</keyword>
<evidence type="ECO:0000256" key="6">
    <source>
        <dbReference type="ARBA" id="ARBA00022722"/>
    </source>
</evidence>
<comment type="catalytic activity">
    <reaction evidence="1">
        <text>Endonucleolytic cleavage to 5'-phosphomonoester.</text>
        <dbReference type="EC" id="3.1.26.4"/>
    </reaction>
</comment>
<dbReference type="PANTHER" id="PTHR10642">
    <property type="entry name" value="RIBONUCLEASE H1"/>
    <property type="match status" value="1"/>
</dbReference>
<sequence length="147" mass="16162">MKAVELFCDGSALGNPGAGGYCAILRYQGQEKIITGGASYTTNNRMELSALNAGLKALKEPCKIALYSDSTYVCHGIAKWLKAWQARNFAKVKNVDLWQEFLKVSASHHITPHWIRGHSGHLENERCDALAKQEALAYQAHNKGVSC</sequence>
<comment type="similarity">
    <text evidence="3">Belongs to the RNase H family.</text>
</comment>
<evidence type="ECO:0000256" key="10">
    <source>
        <dbReference type="ARBA" id="ARBA00022842"/>
    </source>
</evidence>
<dbReference type="GO" id="GO:0004523">
    <property type="term" value="F:RNA-DNA hybrid ribonuclease activity"/>
    <property type="evidence" value="ECO:0007669"/>
    <property type="project" value="UniProtKB-EC"/>
</dbReference>
<accession>A0ABV7ZMN6</accession>
<comment type="subunit">
    <text evidence="4">Monomer.</text>
</comment>
<dbReference type="NCBIfam" id="NF001236">
    <property type="entry name" value="PRK00203.1"/>
    <property type="match status" value="1"/>
</dbReference>
<evidence type="ECO:0000256" key="3">
    <source>
        <dbReference type="ARBA" id="ARBA00005300"/>
    </source>
</evidence>
<dbReference type="InterPro" id="IPR002156">
    <property type="entry name" value="RNaseH_domain"/>
</dbReference>
<evidence type="ECO:0000256" key="4">
    <source>
        <dbReference type="ARBA" id="ARBA00011245"/>
    </source>
</evidence>
<reference evidence="13" key="1">
    <citation type="journal article" date="2019" name="Int. J. Syst. Evol. Microbiol.">
        <title>The Global Catalogue of Microorganisms (GCM) 10K type strain sequencing project: providing services to taxonomists for standard genome sequencing and annotation.</title>
        <authorList>
            <consortium name="The Broad Institute Genomics Platform"/>
            <consortium name="The Broad Institute Genome Sequencing Center for Infectious Disease"/>
            <person name="Wu L."/>
            <person name="Ma J."/>
        </authorList>
    </citation>
    <scope>NUCLEOTIDE SEQUENCE [LARGE SCALE GENOMIC DNA]</scope>
    <source>
        <strain evidence="13">CCUG 53816</strain>
    </source>
</reference>
<keyword evidence="6" id="KW-0540">Nuclease</keyword>
<evidence type="ECO:0000256" key="5">
    <source>
        <dbReference type="ARBA" id="ARBA00012180"/>
    </source>
</evidence>
<comment type="cofactor">
    <cofactor evidence="2">
        <name>Mg(2+)</name>
        <dbReference type="ChEBI" id="CHEBI:18420"/>
    </cofactor>
</comment>
<proteinExistence type="inferred from homology"/>
<evidence type="ECO:0000256" key="2">
    <source>
        <dbReference type="ARBA" id="ARBA00001946"/>
    </source>
</evidence>
<dbReference type="RefSeq" id="WP_104752564.1">
    <property type="nucleotide sequence ID" value="NZ_FZMF01000032.1"/>
</dbReference>
<keyword evidence="13" id="KW-1185">Reference proteome</keyword>
<evidence type="ECO:0000256" key="7">
    <source>
        <dbReference type="ARBA" id="ARBA00022723"/>
    </source>
</evidence>
<keyword evidence="8" id="KW-0255">Endonuclease</keyword>
<dbReference type="EC" id="3.1.26.4" evidence="5"/>
<dbReference type="PROSITE" id="PS50879">
    <property type="entry name" value="RNASE_H_1"/>
    <property type="match status" value="1"/>
</dbReference>
<dbReference type="SUPFAM" id="SSF53098">
    <property type="entry name" value="Ribonuclease H-like"/>
    <property type="match status" value="1"/>
</dbReference>
<keyword evidence="7" id="KW-0479">Metal-binding</keyword>
<dbReference type="Pfam" id="PF00075">
    <property type="entry name" value="RNase_H"/>
    <property type="match status" value="1"/>
</dbReference>
<comment type="caution">
    <text evidence="12">The sequence shown here is derived from an EMBL/GenBank/DDBJ whole genome shotgun (WGS) entry which is preliminary data.</text>
</comment>
<evidence type="ECO:0000256" key="9">
    <source>
        <dbReference type="ARBA" id="ARBA00022801"/>
    </source>
</evidence>